<dbReference type="AlphaFoldDB" id="A0A8H5K8R0"/>
<comment type="caution">
    <text evidence="2">The sequence shown here is derived from an EMBL/GenBank/DDBJ whole genome shotgun (WGS) entry which is preliminary data.</text>
</comment>
<gene>
    <name evidence="2" type="ORF">FPHYL_3473</name>
</gene>
<dbReference type="Proteomes" id="UP000582016">
    <property type="component" value="Unassembled WGS sequence"/>
</dbReference>
<organism evidence="2 3">
    <name type="scientific">Fusarium phyllophilum</name>
    <dbReference type="NCBI Taxonomy" id="47803"/>
    <lineage>
        <taxon>Eukaryota</taxon>
        <taxon>Fungi</taxon>
        <taxon>Dikarya</taxon>
        <taxon>Ascomycota</taxon>
        <taxon>Pezizomycotina</taxon>
        <taxon>Sordariomycetes</taxon>
        <taxon>Hypocreomycetidae</taxon>
        <taxon>Hypocreales</taxon>
        <taxon>Nectriaceae</taxon>
        <taxon>Fusarium</taxon>
        <taxon>Fusarium fujikuroi species complex</taxon>
    </lineage>
</organism>
<evidence type="ECO:0000313" key="3">
    <source>
        <dbReference type="Proteomes" id="UP000582016"/>
    </source>
</evidence>
<sequence length="508" mass="57785">MEQQSEATLYKVDAYLPFTEGSYYFIYTPALTINTMGVGPPRLDKYNKILSRLFENLALFHILKGIDGPHMVTAHAPTDVRGIRRRFLKNLCFICDYRKGGDTTTSIALESQTNEIILWVAANFTPHNKVILFLNDILQQLQRDPKGTEEERERLRQKLTKECIDFAAPRLKKECKLLWRASRYCERYLQENATAVQGAALCQTAYDSRHDLQMSTLESLSRELDVAPRETAMNIKAVRHLIGRLAERIRIPALLIDDFLKLGPLFTSYQIKKVQAPTPAIVPPADGLRNLNSILKRILRPGDHRLKDMQSYLALLDGPLKLEEAIRSMYDEDNGQVRVHSEIQVLEEFHRNQRSFVGGDRYIACSKLACLCCKFYFRHHPGKFEEPESHQKAYLNWRPIELPGGWKNEHWLDQRKALAMLSSELGTSVEKQIETQQGPTPWQPDSVTNITETMNTTSLGEVENDEVLGIGDGWSDDSASLAHINEDEFSDESEDSDDESDGGVGLDA</sequence>
<keyword evidence="3" id="KW-1185">Reference proteome</keyword>
<dbReference type="InterPro" id="IPR027796">
    <property type="entry name" value="OTT_1508_deam-like"/>
</dbReference>
<dbReference type="Pfam" id="PF14441">
    <property type="entry name" value="OTT_1508_deam"/>
    <property type="match status" value="1"/>
</dbReference>
<evidence type="ECO:0000256" key="1">
    <source>
        <dbReference type="SAM" id="MobiDB-lite"/>
    </source>
</evidence>
<protein>
    <submittedName>
        <fullName evidence="2">Uncharacterized protein</fullName>
    </submittedName>
</protein>
<dbReference type="OrthoDB" id="3251507at2759"/>
<feature type="compositionally biased region" description="Acidic residues" evidence="1">
    <location>
        <begin position="487"/>
        <end position="501"/>
    </location>
</feature>
<dbReference type="PANTHER" id="PTHR42037:SF1">
    <property type="match status" value="1"/>
</dbReference>
<dbReference type="PANTHER" id="PTHR42037">
    <property type="match status" value="1"/>
</dbReference>
<name>A0A8H5K8R0_9HYPO</name>
<accession>A0A8H5K8R0</accession>
<feature type="region of interest" description="Disordered" evidence="1">
    <location>
        <begin position="468"/>
        <end position="508"/>
    </location>
</feature>
<proteinExistence type="predicted"/>
<reference evidence="2 3" key="1">
    <citation type="submission" date="2020-05" db="EMBL/GenBank/DDBJ databases">
        <title>Identification and distribution of gene clusters putatively required for synthesis of sphingolipid metabolism inhibitors in phylogenetically diverse species of the filamentous fungus Fusarium.</title>
        <authorList>
            <person name="Kim H.-S."/>
            <person name="Busman M."/>
            <person name="Brown D.W."/>
            <person name="Divon H."/>
            <person name="Uhlig S."/>
            <person name="Proctor R.H."/>
        </authorList>
    </citation>
    <scope>NUCLEOTIDE SEQUENCE [LARGE SCALE GENOMIC DNA]</scope>
    <source>
        <strain evidence="2 3">NRRL 13617</strain>
    </source>
</reference>
<dbReference type="EMBL" id="JAAOAQ010000101">
    <property type="protein sequence ID" value="KAF5567136.1"/>
    <property type="molecule type" value="Genomic_DNA"/>
</dbReference>
<evidence type="ECO:0000313" key="2">
    <source>
        <dbReference type="EMBL" id="KAF5567136.1"/>
    </source>
</evidence>